<gene>
    <name evidence="1" type="ORF">COJ30_29245</name>
</gene>
<comment type="caution">
    <text evidence="1">The sequence shown here is derived from an EMBL/GenBank/DDBJ whole genome shotgun (WGS) entry which is preliminary data.</text>
</comment>
<accession>A0A2B0W8E3</accession>
<organism evidence="1 2">
    <name type="scientific">Bacillus anthracis</name>
    <name type="common">anthrax bacterium</name>
    <dbReference type="NCBI Taxonomy" id="1392"/>
    <lineage>
        <taxon>Bacteria</taxon>
        <taxon>Bacillati</taxon>
        <taxon>Bacillota</taxon>
        <taxon>Bacilli</taxon>
        <taxon>Bacillales</taxon>
        <taxon>Bacillaceae</taxon>
        <taxon>Bacillus</taxon>
        <taxon>Bacillus cereus group</taxon>
    </lineage>
</organism>
<dbReference type="AlphaFoldDB" id="A0A2B0W8E3"/>
<dbReference type="EMBL" id="NUXH01000175">
    <property type="protein sequence ID" value="PFL51142.1"/>
    <property type="molecule type" value="Genomic_DNA"/>
</dbReference>
<evidence type="ECO:0000313" key="1">
    <source>
        <dbReference type="EMBL" id="PFL51142.1"/>
    </source>
</evidence>
<dbReference type="Proteomes" id="UP000222851">
    <property type="component" value="Unassembled WGS sequence"/>
</dbReference>
<reference evidence="1 2" key="1">
    <citation type="submission" date="2017-09" db="EMBL/GenBank/DDBJ databases">
        <title>Large-scale bioinformatics analysis of Bacillus genomes uncovers conserved roles of natural products in bacterial physiology.</title>
        <authorList>
            <consortium name="Agbiome Team Llc"/>
            <person name="Bleich R.M."/>
            <person name="Grubbs K.J."/>
            <person name="Santa Maria K.C."/>
            <person name="Allen S.E."/>
            <person name="Farag S."/>
            <person name="Shank E.A."/>
            <person name="Bowers A."/>
        </authorList>
    </citation>
    <scope>NUCLEOTIDE SEQUENCE [LARGE SCALE GENOMIC DNA]</scope>
    <source>
        <strain evidence="1 2">AFS081271</strain>
    </source>
</reference>
<protein>
    <submittedName>
        <fullName evidence="1">Uncharacterized protein</fullName>
    </submittedName>
</protein>
<proteinExistence type="predicted"/>
<evidence type="ECO:0000313" key="2">
    <source>
        <dbReference type="Proteomes" id="UP000222851"/>
    </source>
</evidence>
<sequence length="59" mass="7553">MLFIHISKRILNDSKFVDSYYRIIRRENRKLFKLLYIKKTEKIRRDFKNRKEEYFKIPI</sequence>
<name>A0A2B0W8E3_BACAN</name>